<gene>
    <name evidence="1" type="ORF">HMPREF3185_02111</name>
</gene>
<dbReference type="Proteomes" id="UP000070224">
    <property type="component" value="Unassembled WGS sequence"/>
</dbReference>
<sequence length="41" mass="4689">MRKVISSQLTLFSFEALSLKPPIFGGKKVRVMKRWSCTMVS</sequence>
<organism evidence="1 2">
    <name type="scientific">Porphyromonas somerae</name>
    <dbReference type="NCBI Taxonomy" id="322095"/>
    <lineage>
        <taxon>Bacteria</taxon>
        <taxon>Pseudomonadati</taxon>
        <taxon>Bacteroidota</taxon>
        <taxon>Bacteroidia</taxon>
        <taxon>Bacteroidales</taxon>
        <taxon>Porphyromonadaceae</taxon>
        <taxon>Porphyromonas</taxon>
    </lineage>
</organism>
<comment type="caution">
    <text evidence="1">The sequence shown here is derived from an EMBL/GenBank/DDBJ whole genome shotgun (WGS) entry which is preliminary data.</text>
</comment>
<dbReference type="EMBL" id="LSDK01000141">
    <property type="protein sequence ID" value="KXB73319.1"/>
    <property type="molecule type" value="Genomic_DNA"/>
</dbReference>
<dbReference type="AlphaFoldDB" id="A0A134B054"/>
<accession>A0A134B054</accession>
<keyword evidence="2" id="KW-1185">Reference proteome</keyword>
<evidence type="ECO:0000313" key="2">
    <source>
        <dbReference type="Proteomes" id="UP000070224"/>
    </source>
</evidence>
<proteinExistence type="predicted"/>
<name>A0A134B054_9PORP</name>
<dbReference type="PATRIC" id="fig|322095.3.peg.2082"/>
<protein>
    <submittedName>
        <fullName evidence="1">Uncharacterized protein</fullName>
    </submittedName>
</protein>
<dbReference type="STRING" id="322095.HMPREF3185_02111"/>
<reference evidence="2" key="1">
    <citation type="submission" date="2016-01" db="EMBL/GenBank/DDBJ databases">
        <authorList>
            <person name="Mitreva M."/>
            <person name="Pepin K.H."/>
            <person name="Mihindukulasuriya K.A."/>
            <person name="Fulton R."/>
            <person name="Fronick C."/>
            <person name="O'Laughlin M."/>
            <person name="Miner T."/>
            <person name="Herter B."/>
            <person name="Rosa B.A."/>
            <person name="Cordes M."/>
            <person name="Tomlinson C."/>
            <person name="Wollam A."/>
            <person name="Palsikar V.B."/>
            <person name="Mardis E.R."/>
            <person name="Wilson R.K."/>
        </authorList>
    </citation>
    <scope>NUCLEOTIDE SEQUENCE [LARGE SCALE GENOMIC DNA]</scope>
    <source>
        <strain evidence="2">KA00683</strain>
    </source>
</reference>
<evidence type="ECO:0000313" key="1">
    <source>
        <dbReference type="EMBL" id="KXB73319.1"/>
    </source>
</evidence>